<gene>
    <name evidence="2" type="ORF">GCN75_00900</name>
</gene>
<dbReference type="InterPro" id="IPR018640">
    <property type="entry name" value="DUF2063"/>
</dbReference>
<comment type="caution">
    <text evidence="2">The sequence shown here is derived from an EMBL/GenBank/DDBJ whole genome shotgun (WGS) entry which is preliminary data.</text>
</comment>
<dbReference type="EMBL" id="WFLI01000001">
    <property type="protein sequence ID" value="KAB8066856.1"/>
    <property type="molecule type" value="Genomic_DNA"/>
</dbReference>
<evidence type="ECO:0000259" key="1">
    <source>
        <dbReference type="Pfam" id="PF09836"/>
    </source>
</evidence>
<keyword evidence="3" id="KW-1185">Reference proteome</keyword>
<name>A0A6I1IEY3_9BURK</name>
<dbReference type="Proteomes" id="UP000468717">
    <property type="component" value="Unassembled WGS sequence"/>
</dbReference>
<organism evidence="2 3">
    <name type="scientific">Janthinobacterium violaceinigrum</name>
    <dbReference type="NCBI Taxonomy" id="2654252"/>
    <lineage>
        <taxon>Bacteria</taxon>
        <taxon>Pseudomonadati</taxon>
        <taxon>Pseudomonadota</taxon>
        <taxon>Betaproteobacteria</taxon>
        <taxon>Burkholderiales</taxon>
        <taxon>Oxalobacteraceae</taxon>
        <taxon>Janthinobacterium</taxon>
    </lineage>
</organism>
<dbReference type="AlphaFoldDB" id="A0A6I1IEY3"/>
<dbReference type="InterPro" id="IPR044922">
    <property type="entry name" value="DUF2063_N_sf"/>
</dbReference>
<accession>A0A6I1IEY3</accession>
<dbReference type="Gene3D" id="1.10.150.690">
    <property type="entry name" value="DUF2063"/>
    <property type="match status" value="1"/>
</dbReference>
<dbReference type="Pfam" id="PF09836">
    <property type="entry name" value="DUF2063"/>
    <property type="match status" value="1"/>
</dbReference>
<proteinExistence type="predicted"/>
<evidence type="ECO:0000313" key="2">
    <source>
        <dbReference type="EMBL" id="KAB8066856.1"/>
    </source>
</evidence>
<reference evidence="2 3" key="1">
    <citation type="submission" date="2019-10" db="EMBL/GenBank/DDBJ databases">
        <title>Three novel species isolated from a subtropical stream in China.</title>
        <authorList>
            <person name="Lu H."/>
        </authorList>
    </citation>
    <scope>NUCLEOTIDE SEQUENCE [LARGE SCALE GENOMIC DNA]</scope>
    <source>
        <strain evidence="2 3">FT13W</strain>
    </source>
</reference>
<evidence type="ECO:0000313" key="3">
    <source>
        <dbReference type="Proteomes" id="UP000468717"/>
    </source>
</evidence>
<feature type="domain" description="Putative DNA-binding" evidence="1">
    <location>
        <begin position="50"/>
        <end position="154"/>
    </location>
</feature>
<protein>
    <submittedName>
        <fullName evidence="2">DUF2063 domain-containing protein</fullName>
    </submittedName>
</protein>
<sequence>MRRPPWPALRAPCRRRWAFTWRRPMHRSAAGGEVDVAEDGAGDAPVPLAQLQAWFLTAMTAPGGAARGAQLAGERHGLTQEQVLKRARGGPAPLHIHADGYVQRLLECLQADYPVLRKVMGDELFAFFARAYVWRHPSASATLYDLGGGFADFLAASQRDAGERQQALRFPVELARLERARSEAGRAPGLEKLAPPMLPSGLELLLGPMQQWRLAPCARLLALSFPLCDYWQQAQAAPGDAVPAQPQATPAFVAISRMHYRIVMQELQPWQFDWLQALDGGAPLAQCARQAAHAGGRTPDEVQADAMLWLPMAAAAGLVSSHA</sequence>